<evidence type="ECO:0000313" key="2">
    <source>
        <dbReference type="Proteomes" id="UP000233769"/>
    </source>
</evidence>
<accession>A0A2N9ANK2</accession>
<dbReference type="AlphaFoldDB" id="A0A2N9ANK2"/>
<evidence type="ECO:0000313" key="1">
    <source>
        <dbReference type="EMBL" id="SOR28937.1"/>
    </source>
</evidence>
<dbReference type="PANTHER" id="PTHR31891">
    <property type="entry name" value="FORMAMIDASE C869.04-RELATED"/>
    <property type="match status" value="1"/>
</dbReference>
<dbReference type="InterPro" id="IPR004304">
    <property type="entry name" value="FmdA_AmdA"/>
</dbReference>
<gene>
    <name evidence="1" type="ORF">TK0001_2335</name>
</gene>
<reference evidence="2" key="1">
    <citation type="submission" date="2017-10" db="EMBL/GenBank/DDBJ databases">
        <authorList>
            <person name="Regsiter A."/>
            <person name="William W."/>
        </authorList>
    </citation>
    <scope>NUCLEOTIDE SEQUENCE [LARGE SCALE GENOMIC DNA]</scope>
</reference>
<sequence length="214" mass="22813">MTGPAASSRTTIPPTTCATSICRSCTSCPARSASRVPSPATCSWSICSISAPSPRASGASTASSRRTMAAAFSTSTSPQAQKSIWDFEGMFTKSRHVPGVRFPGLIHPGLIGCLPDPKMLETWNTREKALYDTNPSRVPALATLPFGPTAHMGRLKGDAKDNAAATGARTVPGREHGGNCDIKDLSRGSKIYFPRLRSRRRPLDGRPAFQPGRR</sequence>
<dbReference type="Pfam" id="PF03069">
    <property type="entry name" value="FmdA_AmdA"/>
    <property type="match status" value="1"/>
</dbReference>
<proteinExistence type="predicted"/>
<dbReference type="SUPFAM" id="SSF141130">
    <property type="entry name" value="Acetamidase/Formamidase-like"/>
    <property type="match status" value="1"/>
</dbReference>
<protein>
    <submittedName>
        <fullName evidence="1">Uncharacterized protein</fullName>
    </submittedName>
</protein>
<dbReference type="GO" id="GO:0016811">
    <property type="term" value="F:hydrolase activity, acting on carbon-nitrogen (but not peptide) bonds, in linear amides"/>
    <property type="evidence" value="ECO:0007669"/>
    <property type="project" value="InterPro"/>
</dbReference>
<dbReference type="PANTHER" id="PTHR31891:SF1">
    <property type="entry name" value="FORMAMIDASE C869.04-RELATED"/>
    <property type="match status" value="1"/>
</dbReference>
<name>A0A2N9ANK2_METEX</name>
<dbReference type="EMBL" id="LT962688">
    <property type="protein sequence ID" value="SOR28937.1"/>
    <property type="molecule type" value="Genomic_DNA"/>
</dbReference>
<dbReference type="Proteomes" id="UP000233769">
    <property type="component" value="Chromosome tk0001"/>
</dbReference>
<organism evidence="1 2">
    <name type="scientific">Methylorubrum extorquens</name>
    <name type="common">Methylobacterium dichloromethanicum</name>
    <name type="synonym">Methylobacterium extorquens</name>
    <dbReference type="NCBI Taxonomy" id="408"/>
    <lineage>
        <taxon>Bacteria</taxon>
        <taxon>Pseudomonadati</taxon>
        <taxon>Pseudomonadota</taxon>
        <taxon>Alphaproteobacteria</taxon>
        <taxon>Hyphomicrobiales</taxon>
        <taxon>Methylobacteriaceae</taxon>
        <taxon>Methylorubrum</taxon>
    </lineage>
</organism>